<feature type="transmembrane region" description="Helical" evidence="1">
    <location>
        <begin position="62"/>
        <end position="82"/>
    </location>
</feature>
<dbReference type="PRINTS" id="PR02045">
    <property type="entry name" value="F138DOMAIN"/>
</dbReference>
<reference evidence="2" key="3">
    <citation type="submission" date="2025-09" db="UniProtKB">
        <authorList>
            <consortium name="Ensembl"/>
        </authorList>
    </citation>
    <scope>IDENTIFICATION</scope>
</reference>
<reference evidence="2" key="2">
    <citation type="submission" date="2025-08" db="UniProtKB">
        <authorList>
            <consortium name="Ensembl"/>
        </authorList>
    </citation>
    <scope>IDENTIFICATION</scope>
</reference>
<dbReference type="OMA" id="NASQICV"/>
<reference evidence="2 3" key="1">
    <citation type="submission" date="2009-03" db="EMBL/GenBank/DDBJ databases">
        <authorList>
            <person name="Warren W."/>
            <person name="Ye L."/>
            <person name="Minx P."/>
            <person name="Worley K."/>
            <person name="Gibbs R."/>
            <person name="Wilson R.K."/>
        </authorList>
    </citation>
    <scope>NUCLEOTIDE SEQUENCE [LARGE SCALE GENOMIC DNA]</scope>
</reference>
<organism evidence="2 3">
    <name type="scientific">Callithrix jacchus</name>
    <name type="common">White-tufted-ear marmoset</name>
    <name type="synonym">Simia Jacchus</name>
    <dbReference type="NCBI Taxonomy" id="9483"/>
    <lineage>
        <taxon>Eukaryota</taxon>
        <taxon>Metazoa</taxon>
        <taxon>Chordata</taxon>
        <taxon>Craniata</taxon>
        <taxon>Vertebrata</taxon>
        <taxon>Euteleostomi</taxon>
        <taxon>Mammalia</taxon>
        <taxon>Eutheria</taxon>
        <taxon>Euarchontoglires</taxon>
        <taxon>Primates</taxon>
        <taxon>Haplorrhini</taxon>
        <taxon>Platyrrhini</taxon>
        <taxon>Cebidae</taxon>
        <taxon>Callitrichinae</taxon>
        <taxon>Callithrix</taxon>
        <taxon>Callithrix</taxon>
    </lineage>
</organism>
<dbReference type="GeneTree" id="ENSGT00940000164709"/>
<evidence type="ECO:0000313" key="3">
    <source>
        <dbReference type="Proteomes" id="UP000008225"/>
    </source>
</evidence>
<keyword evidence="1" id="KW-0472">Membrane</keyword>
<keyword evidence="3" id="KW-1185">Reference proteome</keyword>
<dbReference type="Proteomes" id="UP000008225">
    <property type="component" value="Chromosome 9"/>
</dbReference>
<evidence type="ECO:0000256" key="1">
    <source>
        <dbReference type="SAM" id="Phobius"/>
    </source>
</evidence>
<name>A0A8I4A5H6_CALJA</name>
<dbReference type="AlphaFoldDB" id="A0A8I4A5H6"/>
<sequence>MPGRQSRDQYYYYGQARWDYRHEPPRPTNFVFLVETGFPHVAQAGLEFPTSSDPATSTSQSAGITGISHCAWLFFFFFFFFFF</sequence>
<accession>A0A8I4A5H6</accession>
<dbReference type="Ensembl" id="ENSCJAT00000127230.1">
    <property type="protein sequence ID" value="ENSCJAP00000091444.1"/>
    <property type="gene ID" value="ENSCJAG00000071858.1"/>
</dbReference>
<proteinExistence type="predicted"/>
<dbReference type="PANTHER" id="PTHR12138:SF162">
    <property type="entry name" value="CHROMOSOME UNDETERMINED SCAFFOLD_275, WHOLE GENOME SHOTGUN SEQUENCE"/>
    <property type="match status" value="1"/>
</dbReference>
<keyword evidence="1" id="KW-1133">Transmembrane helix</keyword>
<keyword evidence="1" id="KW-0812">Transmembrane</keyword>
<protein>
    <submittedName>
        <fullName evidence="2">Uncharacterized protein</fullName>
    </submittedName>
</protein>
<dbReference type="PANTHER" id="PTHR12138">
    <property type="entry name" value="PRIMATE-EXPANDED PROTEIN FAMILY"/>
    <property type="match status" value="1"/>
</dbReference>
<evidence type="ECO:0000313" key="2">
    <source>
        <dbReference type="Ensembl" id="ENSCJAP00000091444.1"/>
    </source>
</evidence>